<proteinExistence type="predicted"/>
<dbReference type="EMBL" id="AWOR01000051">
    <property type="protein sequence ID" value="KGH28269.1"/>
    <property type="molecule type" value="Genomic_DNA"/>
</dbReference>
<dbReference type="Proteomes" id="UP000029553">
    <property type="component" value="Unassembled WGS sequence"/>
</dbReference>
<protein>
    <submittedName>
        <fullName evidence="4">Membrane protein</fullName>
    </submittedName>
</protein>
<dbReference type="Gene3D" id="2.40.420.20">
    <property type="match status" value="1"/>
</dbReference>
<dbReference type="SUPFAM" id="SSF111369">
    <property type="entry name" value="HlyD-like secretion proteins"/>
    <property type="match status" value="1"/>
</dbReference>
<dbReference type="GO" id="GO:0060003">
    <property type="term" value="P:copper ion export"/>
    <property type="evidence" value="ECO:0007669"/>
    <property type="project" value="TreeGrafter"/>
</dbReference>
<feature type="chain" id="PRO_5001919482" evidence="3">
    <location>
        <begin position="19"/>
        <end position="372"/>
    </location>
</feature>
<dbReference type="PANTHER" id="PTHR30097">
    <property type="entry name" value="CATION EFFLUX SYSTEM PROTEIN CUSB"/>
    <property type="match status" value="1"/>
</dbReference>
<evidence type="ECO:0000313" key="5">
    <source>
        <dbReference type="Proteomes" id="UP000029553"/>
    </source>
</evidence>
<feature type="region of interest" description="Disordered" evidence="2">
    <location>
        <begin position="19"/>
        <end position="47"/>
    </location>
</feature>
<evidence type="ECO:0000256" key="3">
    <source>
        <dbReference type="SAM" id="SignalP"/>
    </source>
</evidence>
<dbReference type="Gene3D" id="1.10.287.470">
    <property type="entry name" value="Helix hairpin bin"/>
    <property type="match status" value="1"/>
</dbReference>
<gene>
    <name evidence="4" type="ORF">P353_15990</name>
</gene>
<dbReference type="AlphaFoldDB" id="A0A096FE71"/>
<dbReference type="GeneID" id="69560769"/>
<reference evidence="4 5" key="1">
    <citation type="submission" date="2013-09" db="EMBL/GenBank/DDBJ databases">
        <title>High correlation between genotypes and phenotypes of environmental bacteria Comamonas testosteroni strains.</title>
        <authorList>
            <person name="Liu L."/>
            <person name="Zhu W."/>
            <person name="Xia X."/>
            <person name="Xu B."/>
            <person name="Luo M."/>
            <person name="Wang G."/>
        </authorList>
    </citation>
    <scope>NUCLEOTIDE SEQUENCE [LARGE SCALE GENOMIC DNA]</scope>
    <source>
        <strain evidence="4 5">JL40</strain>
    </source>
</reference>
<keyword evidence="3" id="KW-0732">Signal</keyword>
<evidence type="ECO:0000256" key="2">
    <source>
        <dbReference type="SAM" id="MobiDB-lite"/>
    </source>
</evidence>
<dbReference type="Gene3D" id="2.40.30.170">
    <property type="match status" value="1"/>
</dbReference>
<dbReference type="InterPro" id="IPR051909">
    <property type="entry name" value="MFP_Cation_Efflux"/>
</dbReference>
<accession>A0A096FE71</accession>
<dbReference type="PANTHER" id="PTHR30097:SF4">
    <property type="entry name" value="SLR6042 PROTEIN"/>
    <property type="match status" value="1"/>
</dbReference>
<name>A0A096FE71_COMTE</name>
<comment type="caution">
    <text evidence="4">The sequence shown here is derived from an EMBL/GenBank/DDBJ whole genome shotgun (WGS) entry which is preliminary data.</text>
</comment>
<sequence>MKRIVIMSAVLAVTMAQASPGAHGPNGEHLDTASATPSAAGLSRLPDGSVNVPMLSQRRLAIRTEIALMSEASATTELPAKVIADPNASGLVQTVVGGKIEAGAQGLPFAGKTVRKGEVLAVVAHHAEPLALSGQRAQLAELRGAREIAQKRVERLKGLEGTVPRKEIEAAQTELASLRARESAIGGGLAAKENVVAPVSGVIASANVVLGQVVESKDVLFEITDPAKVMVEATTADPALAANISAATIKATPGVRLELIGAGRSLRDGVLPLTFKAVASDGTQQLPIAIGQPVTVIANSKQSVKGFVLPAQAITRNPANEPVVWIKSGAERYIPQPVQYQALDANRIVVTKGLGDENRVVVQGAALIAQIR</sequence>
<dbReference type="GO" id="GO:0015679">
    <property type="term" value="P:plasma membrane copper ion transport"/>
    <property type="evidence" value="ECO:0007669"/>
    <property type="project" value="TreeGrafter"/>
</dbReference>
<dbReference type="Gene3D" id="2.40.50.100">
    <property type="match status" value="1"/>
</dbReference>
<dbReference type="GO" id="GO:0030313">
    <property type="term" value="C:cell envelope"/>
    <property type="evidence" value="ECO:0007669"/>
    <property type="project" value="TreeGrafter"/>
</dbReference>
<keyword evidence="1" id="KW-0813">Transport</keyword>
<evidence type="ECO:0000313" key="4">
    <source>
        <dbReference type="EMBL" id="KGH28269.1"/>
    </source>
</evidence>
<feature type="signal peptide" evidence="3">
    <location>
        <begin position="1"/>
        <end position="18"/>
    </location>
</feature>
<organism evidence="4 5">
    <name type="scientific">Comamonas testosteroni</name>
    <name type="common">Pseudomonas testosteroni</name>
    <dbReference type="NCBI Taxonomy" id="285"/>
    <lineage>
        <taxon>Bacteria</taxon>
        <taxon>Pseudomonadati</taxon>
        <taxon>Pseudomonadota</taxon>
        <taxon>Betaproteobacteria</taxon>
        <taxon>Burkholderiales</taxon>
        <taxon>Comamonadaceae</taxon>
        <taxon>Comamonas</taxon>
    </lineage>
</organism>
<evidence type="ECO:0000256" key="1">
    <source>
        <dbReference type="ARBA" id="ARBA00022448"/>
    </source>
</evidence>
<dbReference type="RefSeq" id="WP_034371144.1">
    <property type="nucleotide sequence ID" value="NZ_AWOR01000051.1"/>
</dbReference>